<gene>
    <name evidence="1" type="ORF">EQG61_02065</name>
</gene>
<reference evidence="2" key="1">
    <citation type="submission" date="2019-01" db="EMBL/GenBank/DDBJ databases">
        <title>Cytophagaceae bacterium strain CAR-16.</title>
        <authorList>
            <person name="Chen W.-M."/>
        </authorList>
    </citation>
    <scope>NUCLEOTIDE SEQUENCE [LARGE SCALE GENOMIC DNA]</scope>
    <source>
        <strain evidence="2">WWJ-16</strain>
    </source>
</reference>
<keyword evidence="2" id="KW-1185">Reference proteome</keyword>
<evidence type="ECO:0008006" key="3">
    <source>
        <dbReference type="Google" id="ProtNLM"/>
    </source>
</evidence>
<dbReference type="EMBL" id="SBKN01000001">
    <property type="protein sequence ID" value="RXR24248.1"/>
    <property type="molecule type" value="Genomic_DNA"/>
</dbReference>
<name>A0A4Q1KEU6_9FLAO</name>
<protein>
    <recommendedName>
        <fullName evidence="3">Universal stress protein</fullName>
    </recommendedName>
</protein>
<organism evidence="1 2">
    <name type="scientific">Flavobacterium stagni</name>
    <dbReference type="NCBI Taxonomy" id="2506421"/>
    <lineage>
        <taxon>Bacteria</taxon>
        <taxon>Pseudomonadati</taxon>
        <taxon>Bacteroidota</taxon>
        <taxon>Flavobacteriia</taxon>
        <taxon>Flavobacteriales</taxon>
        <taxon>Flavobacteriaceae</taxon>
        <taxon>Flavobacterium</taxon>
    </lineage>
</organism>
<dbReference type="OrthoDB" id="893860at2"/>
<accession>A0A4Q1KEU6</accession>
<dbReference type="AlphaFoldDB" id="A0A4Q1KEU6"/>
<evidence type="ECO:0000313" key="2">
    <source>
        <dbReference type="Proteomes" id="UP000289857"/>
    </source>
</evidence>
<evidence type="ECO:0000313" key="1">
    <source>
        <dbReference type="EMBL" id="RXR24248.1"/>
    </source>
</evidence>
<dbReference type="Proteomes" id="UP000289857">
    <property type="component" value="Unassembled WGS sequence"/>
</dbReference>
<dbReference type="RefSeq" id="WP_129460226.1">
    <property type="nucleotide sequence ID" value="NZ_SBKN01000001.1"/>
</dbReference>
<sequence>MKKTLLLPTDFSLKSLQLLKSVLQAHKSIEDYRILMVHGFYPSDSIRDLLFFSKAKQIDELTTPEFREGFKILQNKFNLHDQDIQLDLFSGINRNAFQQYLEVNEIEKVYLNQGSFQAIHSQSFDLTPYVLKSKVPFTWVELEPNMRESEGKIASILLHSATIN</sequence>
<comment type="caution">
    <text evidence="1">The sequence shown here is derived from an EMBL/GenBank/DDBJ whole genome shotgun (WGS) entry which is preliminary data.</text>
</comment>
<proteinExistence type="predicted"/>